<dbReference type="InterPro" id="IPR006440">
    <property type="entry name" value="Doc"/>
</dbReference>
<accession>A0A3P6TIQ4</accession>
<sequence>MKLNRLVYFAYAERLRAGIQLFDDRLEAWSYGPVVPSVYRAFSTYGKKPIYESTATDVPQEAFLVAKNTWSKYGFLTAYDIMEFSHRPNSVWAAVYTENAQDAPRNVPITDEMILASGDGKDAPQREGTFAEAIDESLVGLHGVLELLADKKVVARAGKKIYDREVSGSENNVERVVHTVMCSRYMDQCGGIIEQAAALTVSLAKGHVFPDGNKRTAAMVLHVFLRKWASGFVLPYPEEEQEENELSKIIQDVAAGKVSADGLADWIEEHITKSSCHKG</sequence>
<dbReference type="InterPro" id="IPR003812">
    <property type="entry name" value="Fido"/>
</dbReference>
<dbReference type="EMBL" id="UYRV01018231">
    <property type="protein sequence ID" value="VDK64421.1"/>
    <property type="molecule type" value="Genomic_DNA"/>
</dbReference>
<dbReference type="GO" id="GO:0016301">
    <property type="term" value="F:kinase activity"/>
    <property type="evidence" value="ECO:0007669"/>
    <property type="project" value="InterPro"/>
</dbReference>
<dbReference type="NCBIfam" id="TIGR01550">
    <property type="entry name" value="DOC_P1"/>
    <property type="match status" value="1"/>
</dbReference>
<dbReference type="InterPro" id="IPR036597">
    <property type="entry name" value="Fido-like_dom_sf"/>
</dbReference>
<dbReference type="PANTHER" id="PTHR39426:SF1">
    <property type="entry name" value="HOMOLOGY TO DEATH-ON-CURING PROTEIN OF PHAGE P1"/>
    <property type="match status" value="1"/>
</dbReference>
<evidence type="ECO:0000259" key="1">
    <source>
        <dbReference type="PROSITE" id="PS51459"/>
    </source>
</evidence>
<organism evidence="2 3">
    <name type="scientific">Cylicostephanus goldi</name>
    <name type="common">Nematode worm</name>
    <dbReference type="NCBI Taxonomy" id="71465"/>
    <lineage>
        <taxon>Eukaryota</taxon>
        <taxon>Metazoa</taxon>
        <taxon>Ecdysozoa</taxon>
        <taxon>Nematoda</taxon>
        <taxon>Chromadorea</taxon>
        <taxon>Rhabditida</taxon>
        <taxon>Rhabditina</taxon>
        <taxon>Rhabditomorpha</taxon>
        <taxon>Strongyloidea</taxon>
        <taxon>Strongylidae</taxon>
        <taxon>Cylicostephanus</taxon>
    </lineage>
</organism>
<dbReference type="Pfam" id="PF13274">
    <property type="entry name" value="SocA_Panacea"/>
    <property type="match status" value="1"/>
</dbReference>
<dbReference type="Proteomes" id="UP000271889">
    <property type="component" value="Unassembled WGS sequence"/>
</dbReference>
<reference evidence="2 3" key="1">
    <citation type="submission" date="2018-11" db="EMBL/GenBank/DDBJ databases">
        <authorList>
            <consortium name="Pathogen Informatics"/>
        </authorList>
    </citation>
    <scope>NUCLEOTIDE SEQUENCE [LARGE SCALE GENOMIC DNA]</scope>
</reference>
<evidence type="ECO:0000313" key="3">
    <source>
        <dbReference type="Proteomes" id="UP000271889"/>
    </source>
</evidence>
<evidence type="ECO:0000313" key="2">
    <source>
        <dbReference type="EMBL" id="VDK64421.1"/>
    </source>
</evidence>
<protein>
    <recommendedName>
        <fullName evidence="1">Fido domain-containing protein</fullName>
    </recommendedName>
</protein>
<dbReference type="PANTHER" id="PTHR39426">
    <property type="entry name" value="HOMOLOGY TO DEATH-ON-CURING PROTEIN OF PHAGE P1"/>
    <property type="match status" value="1"/>
</dbReference>
<dbReference type="Gene3D" id="1.20.120.1870">
    <property type="entry name" value="Fic/DOC protein, Fido domain"/>
    <property type="match status" value="1"/>
</dbReference>
<gene>
    <name evidence="2" type="ORF">CGOC_LOCUS5863</name>
</gene>
<proteinExistence type="predicted"/>
<dbReference type="InterPro" id="IPR025272">
    <property type="entry name" value="SocA_Panacea"/>
</dbReference>
<name>A0A3P6TIQ4_CYLGO</name>
<feature type="domain" description="Fido" evidence="1">
    <location>
        <begin position="133"/>
        <end position="269"/>
    </location>
</feature>
<dbReference type="AlphaFoldDB" id="A0A3P6TIQ4"/>
<dbReference type="Pfam" id="PF02661">
    <property type="entry name" value="Fic"/>
    <property type="match status" value="1"/>
</dbReference>
<dbReference type="PROSITE" id="PS51459">
    <property type="entry name" value="FIDO"/>
    <property type="match status" value="1"/>
</dbReference>
<dbReference type="InterPro" id="IPR053737">
    <property type="entry name" value="Type_II_TA_Toxin"/>
</dbReference>
<dbReference type="SUPFAM" id="SSF140931">
    <property type="entry name" value="Fic-like"/>
    <property type="match status" value="1"/>
</dbReference>
<keyword evidence="3" id="KW-1185">Reference proteome</keyword>